<feature type="region of interest" description="Disordered" evidence="1">
    <location>
        <begin position="279"/>
        <end position="298"/>
    </location>
</feature>
<gene>
    <name evidence="2" type="ORF">SBAD_LOCUS2876</name>
</gene>
<evidence type="ECO:0000313" key="3">
    <source>
        <dbReference type="Proteomes" id="UP000270296"/>
    </source>
</evidence>
<evidence type="ECO:0000313" key="4">
    <source>
        <dbReference type="WBParaSite" id="SBAD_0000301501-mRNA-1"/>
    </source>
</evidence>
<dbReference type="AlphaFoldDB" id="A0A183IGY1"/>
<sequence>MLLYLNHAGVVETAAGEVIDQSVIPDNDIGLYVNKPISDSLKFDLLVNPWMPPPTYQMPFSLRMRKGKIGRAFLHHWHLRNGITFSHVQNGLFCRYCVLFSDEVTNRGSVRKFIQLVTVPLRQYRKLTGADGHITNHINTKCHKRCAEVALIFEAKMKDKLNACKRQECPSEDDAEDQWCKMQKLAESVVDETFGDHEPGTSRAVTMLSSEANGNELEAAYALSSLLTFGMEMSPVPTSETAVLPRQTLAETAPEQIYSKELEMELYSNYEQVFSALKESSKGDGTSKEPNAGRKSINNEIHDNAVQLHRSLSVKPNLPFPFCAGVSRGLRNDDANSSLCEHSYSESNESSIDRKRTDTI</sequence>
<feature type="compositionally biased region" description="Basic and acidic residues" evidence="1">
    <location>
        <begin position="351"/>
        <end position="360"/>
    </location>
</feature>
<proteinExistence type="predicted"/>
<feature type="region of interest" description="Disordered" evidence="1">
    <location>
        <begin position="339"/>
        <end position="360"/>
    </location>
</feature>
<reference evidence="4" key="1">
    <citation type="submission" date="2016-06" db="UniProtKB">
        <authorList>
            <consortium name="WormBaseParasite"/>
        </authorList>
    </citation>
    <scope>IDENTIFICATION</scope>
</reference>
<dbReference type="Proteomes" id="UP000270296">
    <property type="component" value="Unassembled WGS sequence"/>
</dbReference>
<organism evidence="4">
    <name type="scientific">Soboliphyme baturini</name>
    <dbReference type="NCBI Taxonomy" id="241478"/>
    <lineage>
        <taxon>Eukaryota</taxon>
        <taxon>Metazoa</taxon>
        <taxon>Ecdysozoa</taxon>
        <taxon>Nematoda</taxon>
        <taxon>Enoplea</taxon>
        <taxon>Dorylaimia</taxon>
        <taxon>Dioctophymatida</taxon>
        <taxon>Dioctophymatoidea</taxon>
        <taxon>Soboliphymatidae</taxon>
        <taxon>Soboliphyme</taxon>
    </lineage>
</organism>
<keyword evidence="3" id="KW-1185">Reference proteome</keyword>
<dbReference type="EMBL" id="UZAM01007453">
    <property type="protein sequence ID" value="VDO99226.1"/>
    <property type="molecule type" value="Genomic_DNA"/>
</dbReference>
<dbReference type="OrthoDB" id="10015673at2759"/>
<evidence type="ECO:0000313" key="2">
    <source>
        <dbReference type="EMBL" id="VDO99226.1"/>
    </source>
</evidence>
<protein>
    <submittedName>
        <fullName evidence="4">TTF-type domain-containing protein</fullName>
    </submittedName>
</protein>
<name>A0A183IGY1_9BILA</name>
<reference evidence="2 3" key="2">
    <citation type="submission" date="2018-11" db="EMBL/GenBank/DDBJ databases">
        <authorList>
            <consortium name="Pathogen Informatics"/>
        </authorList>
    </citation>
    <scope>NUCLEOTIDE SEQUENCE [LARGE SCALE GENOMIC DNA]</scope>
</reference>
<accession>A0A183IGY1</accession>
<feature type="compositionally biased region" description="Polar residues" evidence="1">
    <location>
        <begin position="339"/>
        <end position="350"/>
    </location>
</feature>
<dbReference type="WBParaSite" id="SBAD_0000301501-mRNA-1">
    <property type="protein sequence ID" value="SBAD_0000301501-mRNA-1"/>
    <property type="gene ID" value="SBAD_0000301501"/>
</dbReference>
<evidence type="ECO:0000256" key="1">
    <source>
        <dbReference type="SAM" id="MobiDB-lite"/>
    </source>
</evidence>